<gene>
    <name evidence="8" type="ORF">EI981_22115</name>
</gene>
<dbReference type="AlphaFoldDB" id="A0A3Q9IB50"/>
<evidence type="ECO:0000256" key="7">
    <source>
        <dbReference type="SAM" id="SignalP"/>
    </source>
</evidence>
<dbReference type="RefSeq" id="WP_127001937.1">
    <property type="nucleotide sequence ID" value="NZ_CP034346.1"/>
</dbReference>
<proteinExistence type="predicted"/>
<sequence length="563" mass="64256">MKKRSRLIVNVLSVLMIVALIAGCSGKGGNTAQEPNSSNTGNKQEQNAQNNAQSEGPALYELGKEPLNITLYGNYDWYTMPKWGEDPISATKWVQDNKKVTVTEIPNGGNAAQKLNTMIASGELPDIIWGERGADVERLREAGLLVPLDDYIDKYPNLKKWLDPVALNMLRSPDGKLYQFPNWYTNRPNGNAGWVVNKKIYKELGEPKLETTDDLYAYLKQVKEKFPKVVPFETDLAKEGHGLDQIYSAFKEDNFTFTRFFAVPDGDKMKSIYKDEPFRESVVFAAKLFREGLMTQDAMTQTRDQVDEKLINGRVAVYASANPTVYAMTADAELRKKDPTDGYFMVWPIHKEGLDKNKIYPGTYNKLGWNAAVITTSAKNPEAVFAFLDWWTGPEGTTLQFWGLEGEYWQGYEEDGYTPKFTEKYVTQRDPLSKYQKDMDPVMWVGNTVFADDTKGKYESTLAEDERNWATYWQYQITWKTQGDATQFVNMTPLPDTEEGIAYQRVKDIWLQVRAQTLYTKSDEETLALLDRAHDDSMAAGFEKVMDFYVQKWNENKALMNGN</sequence>
<dbReference type="InterPro" id="IPR006059">
    <property type="entry name" value="SBP"/>
</dbReference>
<accession>A0A3Q9IB50</accession>
<keyword evidence="1" id="KW-1003">Cell membrane</keyword>
<feature type="region of interest" description="Disordered" evidence="6">
    <location>
        <begin position="28"/>
        <end position="53"/>
    </location>
</feature>
<dbReference type="Pfam" id="PF01547">
    <property type="entry name" value="SBP_bac_1"/>
    <property type="match status" value="1"/>
</dbReference>
<evidence type="ECO:0000256" key="4">
    <source>
        <dbReference type="ARBA" id="ARBA00023139"/>
    </source>
</evidence>
<keyword evidence="3" id="KW-0472">Membrane</keyword>
<protein>
    <submittedName>
        <fullName evidence="8">Extracellular solute-binding protein</fullName>
    </submittedName>
</protein>
<dbReference type="PANTHER" id="PTHR43649:SF33">
    <property type="entry name" value="POLYGALACTURONAN_RHAMNOGALACTURONAN-BINDING PROTEIN YTCQ"/>
    <property type="match status" value="1"/>
</dbReference>
<evidence type="ECO:0000256" key="1">
    <source>
        <dbReference type="ARBA" id="ARBA00022475"/>
    </source>
</evidence>
<keyword evidence="4" id="KW-0564">Palmitate</keyword>
<feature type="compositionally biased region" description="Low complexity" evidence="6">
    <location>
        <begin position="42"/>
        <end position="53"/>
    </location>
</feature>
<dbReference type="InterPro" id="IPR050490">
    <property type="entry name" value="Bact_solute-bd_prot1"/>
</dbReference>
<dbReference type="PANTHER" id="PTHR43649">
    <property type="entry name" value="ARABINOSE-BINDING PROTEIN-RELATED"/>
    <property type="match status" value="1"/>
</dbReference>
<evidence type="ECO:0000256" key="3">
    <source>
        <dbReference type="ARBA" id="ARBA00023136"/>
    </source>
</evidence>
<evidence type="ECO:0000313" key="9">
    <source>
        <dbReference type="Proteomes" id="UP000270678"/>
    </source>
</evidence>
<keyword evidence="2 7" id="KW-0732">Signal</keyword>
<reference evidence="9" key="1">
    <citation type="submission" date="2018-12" db="EMBL/GenBank/DDBJ databases">
        <title>Complete genome sequence of Paenibacillus sp. MBLB1234.</title>
        <authorList>
            <person name="Nam Y.-D."/>
            <person name="Kang J."/>
            <person name="Chung W.-H."/>
            <person name="Park Y.S."/>
        </authorList>
    </citation>
    <scope>NUCLEOTIDE SEQUENCE [LARGE SCALE GENOMIC DNA]</scope>
    <source>
        <strain evidence="9">MBLB1234</strain>
    </source>
</reference>
<evidence type="ECO:0000256" key="5">
    <source>
        <dbReference type="ARBA" id="ARBA00023288"/>
    </source>
</evidence>
<dbReference type="Proteomes" id="UP000270678">
    <property type="component" value="Chromosome"/>
</dbReference>
<evidence type="ECO:0000313" key="8">
    <source>
        <dbReference type="EMBL" id="AZS16889.1"/>
    </source>
</evidence>
<keyword evidence="5" id="KW-0449">Lipoprotein</keyword>
<feature type="signal peptide" evidence="7">
    <location>
        <begin position="1"/>
        <end position="22"/>
    </location>
</feature>
<dbReference type="KEGG" id="plut:EI981_22115"/>
<dbReference type="PROSITE" id="PS51257">
    <property type="entry name" value="PROKAR_LIPOPROTEIN"/>
    <property type="match status" value="1"/>
</dbReference>
<feature type="chain" id="PRO_5039341679" evidence="7">
    <location>
        <begin position="23"/>
        <end position="563"/>
    </location>
</feature>
<feature type="compositionally biased region" description="Polar residues" evidence="6">
    <location>
        <begin position="30"/>
        <end position="41"/>
    </location>
</feature>
<dbReference type="OrthoDB" id="2752887at2"/>
<dbReference type="SUPFAM" id="SSF53850">
    <property type="entry name" value="Periplasmic binding protein-like II"/>
    <property type="match status" value="1"/>
</dbReference>
<dbReference type="Gene3D" id="3.40.190.10">
    <property type="entry name" value="Periplasmic binding protein-like II"/>
    <property type="match status" value="2"/>
</dbReference>
<evidence type="ECO:0000256" key="6">
    <source>
        <dbReference type="SAM" id="MobiDB-lite"/>
    </source>
</evidence>
<keyword evidence="9" id="KW-1185">Reference proteome</keyword>
<organism evidence="8 9">
    <name type="scientific">Paenibacillus lutimineralis</name>
    <dbReference type="NCBI Taxonomy" id="2707005"/>
    <lineage>
        <taxon>Bacteria</taxon>
        <taxon>Bacillati</taxon>
        <taxon>Bacillota</taxon>
        <taxon>Bacilli</taxon>
        <taxon>Bacillales</taxon>
        <taxon>Paenibacillaceae</taxon>
        <taxon>Paenibacillus</taxon>
    </lineage>
</organism>
<evidence type="ECO:0000256" key="2">
    <source>
        <dbReference type="ARBA" id="ARBA00022729"/>
    </source>
</evidence>
<name>A0A3Q9IB50_9BACL</name>
<dbReference type="EMBL" id="CP034346">
    <property type="protein sequence ID" value="AZS16889.1"/>
    <property type="molecule type" value="Genomic_DNA"/>
</dbReference>